<dbReference type="InterPro" id="IPR035897">
    <property type="entry name" value="Toll_tir_struct_dom_sf"/>
</dbReference>
<proteinExistence type="predicted"/>
<organism evidence="1 3">
    <name type="scientific">Aquisalinus luteolus</name>
    <dbReference type="NCBI Taxonomy" id="1566827"/>
    <lineage>
        <taxon>Bacteria</taxon>
        <taxon>Pseudomonadati</taxon>
        <taxon>Pseudomonadota</taxon>
        <taxon>Alphaproteobacteria</taxon>
        <taxon>Parvularculales</taxon>
        <taxon>Parvularculaceae</taxon>
        <taxon>Aquisalinus</taxon>
    </lineage>
</organism>
<dbReference type="Proteomes" id="UP000621856">
    <property type="component" value="Unassembled WGS sequence"/>
</dbReference>
<evidence type="ECO:0000313" key="1">
    <source>
        <dbReference type="EMBL" id="GGI02308.1"/>
    </source>
</evidence>
<sequence>MSSSKEIYDFLFETKNAKGKSGLHDFRDLVREQNTDPQNRFYISLIKELSPYLNKRNAPLKTEGFGKESKLNSQRQDFMRKLDRVPEGRGKAFTYGIIDWFLARRCGEIKVFLENRGFEDEIETGRQISYDAFLSWSGEYGGEIASAVKRFLDSIGGVETFLSSESIGSGVWRQKLEDGLLQSAHGLVIYTQDSIDSEYIDYEFAALSHYDPQITILLFNCSEKLLPTTMEQFQYKKFQETELRTWISDVLGGKEESVTAKEFEKLFSEISDITTAHSRTYVTDETSRWVGYGRPLLFPAQETSPYDLEECIKVAQQDLVLVAQNHWFMTNADKGGDERFWPLFEDALARNVNVTIIGMHESAIPPKVNKNNCPSASDVWSLYMESPGFKEQAKNCWNLLEKWSDRWQEMSTDSGLGRLSIWGAYFLPFSIKFIDRNSERGVAILSPRLLLRGSAERPEIVIRKSKERSAFQYFQRAIEYSLYNPGDSGWRQMFAESSPEIPAGEEAL</sequence>
<evidence type="ECO:0000313" key="4">
    <source>
        <dbReference type="Proteomes" id="UP000818603"/>
    </source>
</evidence>
<accession>A0A8J3ABH8</accession>
<protein>
    <submittedName>
        <fullName evidence="2">TIR domain-containing protein</fullName>
    </submittedName>
</protein>
<evidence type="ECO:0000313" key="3">
    <source>
        <dbReference type="Proteomes" id="UP000621856"/>
    </source>
</evidence>
<dbReference type="SUPFAM" id="SSF52200">
    <property type="entry name" value="Toll/Interleukin receptor TIR domain"/>
    <property type="match status" value="1"/>
</dbReference>
<dbReference type="Proteomes" id="UP000818603">
    <property type="component" value="Unassembled WGS sequence"/>
</dbReference>
<comment type="caution">
    <text evidence="1">The sequence shown here is derived from an EMBL/GenBank/DDBJ whole genome shotgun (WGS) entry which is preliminary data.</text>
</comment>
<evidence type="ECO:0000313" key="2">
    <source>
        <dbReference type="EMBL" id="NHK29621.1"/>
    </source>
</evidence>
<gene>
    <name evidence="2" type="ORF">FF098_017065</name>
    <name evidence="1" type="ORF">GCM10011355_35010</name>
</gene>
<dbReference type="EMBL" id="VCJR02000007">
    <property type="protein sequence ID" value="NHK29621.1"/>
    <property type="molecule type" value="Genomic_DNA"/>
</dbReference>
<keyword evidence="4" id="KW-1185">Reference proteome</keyword>
<dbReference type="EMBL" id="BMGZ01000006">
    <property type="protein sequence ID" value="GGI02308.1"/>
    <property type="molecule type" value="Genomic_DNA"/>
</dbReference>
<dbReference type="Gene3D" id="3.40.50.10140">
    <property type="entry name" value="Toll/interleukin-1 receptor homology (TIR) domain"/>
    <property type="match status" value="1"/>
</dbReference>
<dbReference type="AlphaFoldDB" id="A0A8J3ABH8"/>
<dbReference type="RefSeq" id="WP_155142864.1">
    <property type="nucleotide sequence ID" value="NZ_BMGZ01000006.1"/>
</dbReference>
<reference evidence="2 4" key="2">
    <citation type="submission" date="2020-02" db="EMBL/GenBank/DDBJ databases">
        <title>Genome sequence of Parvularcula flava strain NH6-79.</title>
        <authorList>
            <person name="Abdul Karim M.H."/>
            <person name="Lam M.Q."/>
            <person name="Chen S.J."/>
            <person name="Yahya A."/>
            <person name="Shahir S."/>
            <person name="Shamsir M.S."/>
            <person name="Chong C.S."/>
        </authorList>
    </citation>
    <scope>NUCLEOTIDE SEQUENCE [LARGE SCALE GENOMIC DNA]</scope>
    <source>
        <strain evidence="2 4">NH6-79</strain>
    </source>
</reference>
<reference evidence="1" key="3">
    <citation type="submission" date="2020-09" db="EMBL/GenBank/DDBJ databases">
        <authorList>
            <person name="Sun Q."/>
            <person name="Zhou Y."/>
        </authorList>
    </citation>
    <scope>NUCLEOTIDE SEQUENCE</scope>
    <source>
        <strain evidence="1">CGMCC 1.14984</strain>
    </source>
</reference>
<reference evidence="1" key="1">
    <citation type="journal article" date="2014" name="Int. J. Syst. Evol. Microbiol.">
        <title>Complete genome sequence of Corynebacterium casei LMG S-19264T (=DSM 44701T), isolated from a smear-ripened cheese.</title>
        <authorList>
            <consortium name="US DOE Joint Genome Institute (JGI-PGF)"/>
            <person name="Walter F."/>
            <person name="Albersmeier A."/>
            <person name="Kalinowski J."/>
            <person name="Ruckert C."/>
        </authorList>
    </citation>
    <scope>NUCLEOTIDE SEQUENCE</scope>
    <source>
        <strain evidence="1">CGMCC 1.14984</strain>
    </source>
</reference>
<name>A0A8J3ABH8_9PROT</name>